<feature type="domain" description="Tubulin/FtsZ GTPase" evidence="12">
    <location>
        <begin position="14"/>
        <end position="206"/>
    </location>
</feature>
<dbReference type="SUPFAM" id="SSF52490">
    <property type="entry name" value="Tubulin nucleotide-binding domain-like"/>
    <property type="match status" value="1"/>
</dbReference>
<dbReference type="InterPro" id="IPR045061">
    <property type="entry name" value="FtsZ/CetZ"/>
</dbReference>
<dbReference type="SMART" id="SM00864">
    <property type="entry name" value="Tubulin"/>
    <property type="match status" value="1"/>
</dbReference>
<keyword evidence="3 8" id="KW-0132">Cell division</keyword>
<evidence type="ECO:0000256" key="2">
    <source>
        <dbReference type="ARBA" id="ARBA00022490"/>
    </source>
</evidence>
<protein>
    <recommendedName>
        <fullName evidence="8 9">Cell division protein FtsZ</fullName>
    </recommendedName>
</protein>
<dbReference type="PRINTS" id="PR00423">
    <property type="entry name" value="CELLDVISFTSZ"/>
</dbReference>
<dbReference type="GO" id="GO:0003924">
    <property type="term" value="F:GTPase activity"/>
    <property type="evidence" value="ECO:0007669"/>
    <property type="project" value="UniProtKB-UniRule"/>
</dbReference>
<dbReference type="SUPFAM" id="SSF55307">
    <property type="entry name" value="Tubulin C-terminal domain-like"/>
    <property type="match status" value="1"/>
</dbReference>
<dbReference type="Proteomes" id="UP000248706">
    <property type="component" value="Unassembled WGS sequence"/>
</dbReference>
<dbReference type="InterPro" id="IPR036525">
    <property type="entry name" value="Tubulin/FtsZ_GTPase_sf"/>
</dbReference>
<keyword evidence="6 8" id="KW-0717">Septation</keyword>
<reference evidence="14 15" key="1">
    <citation type="submission" date="2016-08" db="EMBL/GenBank/DDBJ databases">
        <title>Analysis of Carbohydrate Active Enzymes in Thermogemmatispora T81 Reveals Carbohydrate Degradation Ability.</title>
        <authorList>
            <person name="Tomazini A."/>
            <person name="Lal S."/>
            <person name="Stott M."/>
            <person name="Henrissat B."/>
            <person name="Polikarpov I."/>
            <person name="Sparling R."/>
            <person name="Levin D.B."/>
        </authorList>
    </citation>
    <scope>NUCLEOTIDE SEQUENCE [LARGE SCALE GENOMIC DNA]</scope>
    <source>
        <strain evidence="14 15">T81</strain>
    </source>
</reference>
<evidence type="ECO:0000256" key="4">
    <source>
        <dbReference type="ARBA" id="ARBA00022741"/>
    </source>
</evidence>
<feature type="region of interest" description="Disordered" evidence="11">
    <location>
        <begin position="348"/>
        <end position="487"/>
    </location>
</feature>
<name>A0A328VK58_9CHLR</name>
<comment type="function">
    <text evidence="8 10">Essential cell division protein that forms a contractile ring structure (Z ring) at the future cell division site. The regulation of the ring assembly controls the timing and the location of cell division. One of the functions of the FtsZ ring is to recruit other cell division proteins to the septum to produce a new cell wall between the dividing cells. Binds GTP and shows GTPase activity.</text>
</comment>
<feature type="binding site" evidence="8">
    <location>
        <position position="144"/>
    </location>
    <ligand>
        <name>GTP</name>
        <dbReference type="ChEBI" id="CHEBI:37565"/>
    </ligand>
</feature>
<organism evidence="14 15">
    <name type="scientific">Thermogemmatispora tikiterensis</name>
    <dbReference type="NCBI Taxonomy" id="1825093"/>
    <lineage>
        <taxon>Bacteria</taxon>
        <taxon>Bacillati</taxon>
        <taxon>Chloroflexota</taxon>
        <taxon>Ktedonobacteria</taxon>
        <taxon>Thermogemmatisporales</taxon>
        <taxon>Thermogemmatisporaceae</taxon>
        <taxon>Thermogemmatispora</taxon>
    </lineage>
</organism>
<sequence>MGSMGQHQVEGFAQIRVIGVGGGGSNAVNRMIQANMVGIEFIAVNTDAQALLLTQAPKHIRIGDKLTRGLGAGGNPSVGAKAAEESAEELYEALKGSDMVFITAGMGGGTGTGASPIVAQIAREVGALTVGVVTRPFSFEGKKRQQTAEEGIANLKQHVDTLITVPNDRLLQIADKRTPLSEAFRLADDVLRQGIQGISDLITVPGLINLDFADVKTIMSAAGSALMAIGEASGETRAIDAAQMAIASPLLDIDISGARGVLFNITGGTDLTLFEVQEAADVISRAAHPEANIIFGAVQDPAYDGRIKITVIATGFDTVRSQSPAGTGRLEYNRSIFYQPAGLGSNGVSGGGSPLRQPAPAASHSASQGYTGYTPLPATPPLNIANAPTGPGPLAAEHARSQRSRELAAELHGDAYGEGFDGEDEELETPAHGHLPVPEPEARPLQRPEQRPQRQIRRLDPKISDLPRGNRGPASDVIDIPAFLRKR</sequence>
<dbReference type="Gene3D" id="3.30.1330.20">
    <property type="entry name" value="Tubulin/FtsZ, C-terminal domain"/>
    <property type="match status" value="1"/>
</dbReference>
<dbReference type="HAMAP" id="MF_00909">
    <property type="entry name" value="FtsZ"/>
    <property type="match status" value="1"/>
</dbReference>
<dbReference type="InterPro" id="IPR024757">
    <property type="entry name" value="FtsZ_C"/>
</dbReference>
<evidence type="ECO:0000256" key="11">
    <source>
        <dbReference type="SAM" id="MobiDB-lite"/>
    </source>
</evidence>
<dbReference type="PANTHER" id="PTHR30314:SF3">
    <property type="entry name" value="MITOCHONDRIAL DIVISION PROTEIN FSZA"/>
    <property type="match status" value="1"/>
</dbReference>
<evidence type="ECO:0000256" key="6">
    <source>
        <dbReference type="ARBA" id="ARBA00023210"/>
    </source>
</evidence>
<keyword evidence="4 8" id="KW-0547">Nucleotide-binding</keyword>
<dbReference type="PANTHER" id="PTHR30314">
    <property type="entry name" value="CELL DIVISION PROTEIN FTSZ-RELATED"/>
    <property type="match status" value="1"/>
</dbReference>
<dbReference type="FunFam" id="3.40.50.1440:FF:000023">
    <property type="entry name" value="Cell division protein FtsZ"/>
    <property type="match status" value="1"/>
</dbReference>
<evidence type="ECO:0000256" key="3">
    <source>
        <dbReference type="ARBA" id="ARBA00022618"/>
    </source>
</evidence>
<evidence type="ECO:0000256" key="7">
    <source>
        <dbReference type="ARBA" id="ARBA00023306"/>
    </source>
</evidence>
<evidence type="ECO:0000256" key="10">
    <source>
        <dbReference type="RuleBase" id="RU000631"/>
    </source>
</evidence>
<feature type="domain" description="Tubulin/FtsZ 2-layer sandwich" evidence="13">
    <location>
        <begin position="208"/>
        <end position="325"/>
    </location>
</feature>
<comment type="subunit">
    <text evidence="8">Homodimer. Polymerizes to form a dynamic ring structure in a strictly GTP-dependent manner. Interacts directly with several other division proteins.</text>
</comment>
<dbReference type="Gene3D" id="3.40.50.1440">
    <property type="entry name" value="Tubulin/FtsZ, GTPase domain"/>
    <property type="match status" value="1"/>
</dbReference>
<gene>
    <name evidence="8" type="primary">ftsZ</name>
    <name evidence="14" type="ORF">A4R35_13480</name>
</gene>
<keyword evidence="2 8" id="KW-0963">Cytoplasm</keyword>
<feature type="compositionally biased region" description="Basic and acidic residues" evidence="11">
    <location>
        <begin position="397"/>
        <end position="415"/>
    </location>
</feature>
<keyword evidence="5 8" id="KW-0342">GTP-binding</keyword>
<evidence type="ECO:0000313" key="15">
    <source>
        <dbReference type="Proteomes" id="UP000248706"/>
    </source>
</evidence>
<evidence type="ECO:0000256" key="5">
    <source>
        <dbReference type="ARBA" id="ARBA00023134"/>
    </source>
</evidence>
<comment type="similarity">
    <text evidence="1 8 10">Belongs to the FtsZ family.</text>
</comment>
<dbReference type="InterPro" id="IPR020805">
    <property type="entry name" value="Cell_div_FtsZ_CS"/>
</dbReference>
<dbReference type="InterPro" id="IPR018316">
    <property type="entry name" value="Tubulin/FtsZ_2-layer-sand-dom"/>
</dbReference>
<dbReference type="GO" id="GO:0043093">
    <property type="term" value="P:FtsZ-dependent cytokinesis"/>
    <property type="evidence" value="ECO:0007669"/>
    <property type="project" value="UniProtKB-UniRule"/>
</dbReference>
<feature type="compositionally biased region" description="Basic and acidic residues" evidence="11">
    <location>
        <begin position="440"/>
        <end position="465"/>
    </location>
</feature>
<dbReference type="GO" id="GO:0032153">
    <property type="term" value="C:cell division site"/>
    <property type="evidence" value="ECO:0007669"/>
    <property type="project" value="UniProtKB-UniRule"/>
</dbReference>
<dbReference type="InterPro" id="IPR037103">
    <property type="entry name" value="Tubulin/FtsZ-like_C"/>
</dbReference>
<evidence type="ECO:0000256" key="9">
    <source>
        <dbReference type="NCBIfam" id="TIGR00065"/>
    </source>
</evidence>
<feature type="compositionally biased region" description="Low complexity" evidence="11">
    <location>
        <begin position="358"/>
        <end position="367"/>
    </location>
</feature>
<evidence type="ECO:0000256" key="8">
    <source>
        <dbReference type="HAMAP-Rule" id="MF_00909"/>
    </source>
</evidence>
<dbReference type="EMBL" id="MCIF01000002">
    <property type="protein sequence ID" value="RAQ96552.1"/>
    <property type="molecule type" value="Genomic_DNA"/>
</dbReference>
<dbReference type="NCBIfam" id="TIGR00065">
    <property type="entry name" value="ftsZ"/>
    <property type="match status" value="1"/>
</dbReference>
<proteinExistence type="inferred from homology"/>
<evidence type="ECO:0000256" key="1">
    <source>
        <dbReference type="ARBA" id="ARBA00009690"/>
    </source>
</evidence>
<dbReference type="GO" id="GO:0005737">
    <property type="term" value="C:cytoplasm"/>
    <property type="evidence" value="ECO:0007669"/>
    <property type="project" value="UniProtKB-SubCell"/>
</dbReference>
<keyword evidence="15" id="KW-1185">Reference proteome</keyword>
<dbReference type="GO" id="GO:0005525">
    <property type="term" value="F:GTP binding"/>
    <property type="evidence" value="ECO:0007669"/>
    <property type="project" value="UniProtKB-UniRule"/>
</dbReference>
<dbReference type="CDD" id="cd02201">
    <property type="entry name" value="FtsZ_type1"/>
    <property type="match status" value="1"/>
</dbReference>
<feature type="binding site" evidence="8">
    <location>
        <position position="140"/>
    </location>
    <ligand>
        <name>GTP</name>
        <dbReference type="ChEBI" id="CHEBI:37565"/>
    </ligand>
</feature>
<dbReference type="Pfam" id="PF00091">
    <property type="entry name" value="Tubulin"/>
    <property type="match status" value="1"/>
</dbReference>
<dbReference type="GO" id="GO:0000917">
    <property type="term" value="P:division septum assembly"/>
    <property type="evidence" value="ECO:0007669"/>
    <property type="project" value="UniProtKB-KW"/>
</dbReference>
<accession>A0A328VK58</accession>
<keyword evidence="7 8" id="KW-0131">Cell cycle</keyword>
<comment type="caution">
    <text evidence="14">The sequence shown here is derived from an EMBL/GenBank/DDBJ whole genome shotgun (WGS) entry which is preliminary data.</text>
</comment>
<dbReference type="SMART" id="SM00865">
    <property type="entry name" value="Tubulin_C"/>
    <property type="match status" value="1"/>
</dbReference>
<dbReference type="GO" id="GO:0051258">
    <property type="term" value="P:protein polymerization"/>
    <property type="evidence" value="ECO:0007669"/>
    <property type="project" value="UniProtKB-UniRule"/>
</dbReference>
<dbReference type="PROSITE" id="PS01134">
    <property type="entry name" value="FTSZ_1"/>
    <property type="match status" value="1"/>
</dbReference>
<evidence type="ECO:0000259" key="13">
    <source>
        <dbReference type="SMART" id="SM00865"/>
    </source>
</evidence>
<dbReference type="InterPro" id="IPR000158">
    <property type="entry name" value="Cell_div_FtsZ"/>
</dbReference>
<dbReference type="PROSITE" id="PS01135">
    <property type="entry name" value="FTSZ_2"/>
    <property type="match status" value="1"/>
</dbReference>
<dbReference type="AlphaFoldDB" id="A0A328VK58"/>
<feature type="binding site" evidence="8">
    <location>
        <begin position="22"/>
        <end position="26"/>
    </location>
    <ligand>
        <name>GTP</name>
        <dbReference type="ChEBI" id="CHEBI:37565"/>
    </ligand>
</feature>
<dbReference type="InterPro" id="IPR003008">
    <property type="entry name" value="Tubulin_FtsZ_GTPase"/>
</dbReference>
<comment type="subcellular location">
    <subcellularLocation>
        <location evidence="8">Cytoplasm</location>
    </subcellularLocation>
    <text evidence="8">Assembles at midcell at the inner surface of the cytoplasmic membrane.</text>
</comment>
<evidence type="ECO:0000259" key="12">
    <source>
        <dbReference type="SMART" id="SM00864"/>
    </source>
</evidence>
<feature type="binding site" evidence="8">
    <location>
        <position position="188"/>
    </location>
    <ligand>
        <name>GTP</name>
        <dbReference type="ChEBI" id="CHEBI:37565"/>
    </ligand>
</feature>
<evidence type="ECO:0000313" key="14">
    <source>
        <dbReference type="EMBL" id="RAQ96552.1"/>
    </source>
</evidence>
<dbReference type="Pfam" id="PF12327">
    <property type="entry name" value="FtsZ_C"/>
    <property type="match status" value="1"/>
</dbReference>
<dbReference type="InterPro" id="IPR008280">
    <property type="entry name" value="Tub_FtsZ_C"/>
</dbReference>
<feature type="binding site" evidence="8">
    <location>
        <begin position="109"/>
        <end position="111"/>
    </location>
    <ligand>
        <name>GTP</name>
        <dbReference type="ChEBI" id="CHEBI:37565"/>
    </ligand>
</feature>